<gene>
    <name evidence="12" type="ORF">D3227_30035</name>
</gene>
<evidence type="ECO:0000256" key="1">
    <source>
        <dbReference type="ARBA" id="ARBA00004496"/>
    </source>
</evidence>
<dbReference type="PANTHER" id="PTHR11579">
    <property type="entry name" value="PROTEIN-L-ISOASPARTATE O-METHYLTRANSFERASE"/>
    <property type="match status" value="1"/>
</dbReference>
<dbReference type="GO" id="GO:0005737">
    <property type="term" value="C:cytoplasm"/>
    <property type="evidence" value="ECO:0007669"/>
    <property type="project" value="UniProtKB-SubCell"/>
</dbReference>
<dbReference type="InterPro" id="IPR029063">
    <property type="entry name" value="SAM-dependent_MTases_sf"/>
</dbReference>
<evidence type="ECO:0000313" key="13">
    <source>
        <dbReference type="Proteomes" id="UP000272706"/>
    </source>
</evidence>
<comment type="similarity">
    <text evidence="2">Belongs to the methyltransferase superfamily. L-isoaspartyl/D-aspartyl protein methyltransferase family.</text>
</comment>
<keyword evidence="8" id="KW-0949">S-adenosyl-L-methionine</keyword>
<dbReference type="PANTHER" id="PTHR11579:SF0">
    <property type="entry name" value="PROTEIN-L-ISOASPARTATE(D-ASPARTATE) O-METHYLTRANSFERASE"/>
    <property type="match status" value="1"/>
</dbReference>
<evidence type="ECO:0000256" key="3">
    <source>
        <dbReference type="ARBA" id="ARBA00011890"/>
    </source>
</evidence>
<proteinExistence type="inferred from homology"/>
<dbReference type="GO" id="GO:0032259">
    <property type="term" value="P:methylation"/>
    <property type="evidence" value="ECO:0007669"/>
    <property type="project" value="UniProtKB-KW"/>
</dbReference>
<evidence type="ECO:0000256" key="11">
    <source>
        <dbReference type="ARBA" id="ARBA00031350"/>
    </source>
</evidence>
<dbReference type="GO" id="GO:0004719">
    <property type="term" value="F:protein-L-isoaspartate (D-aspartate) O-methyltransferase activity"/>
    <property type="evidence" value="ECO:0007669"/>
    <property type="project" value="UniProtKB-EC"/>
</dbReference>
<evidence type="ECO:0000256" key="4">
    <source>
        <dbReference type="ARBA" id="ARBA00013346"/>
    </source>
</evidence>
<organism evidence="12 13">
    <name type="scientific">Mesorhizobium waimense</name>
    <dbReference type="NCBI Taxonomy" id="1300307"/>
    <lineage>
        <taxon>Bacteria</taxon>
        <taxon>Pseudomonadati</taxon>
        <taxon>Pseudomonadota</taxon>
        <taxon>Alphaproteobacteria</taxon>
        <taxon>Hyphomicrobiales</taxon>
        <taxon>Phyllobacteriaceae</taxon>
        <taxon>Mesorhizobium</taxon>
    </lineage>
</organism>
<dbReference type="InterPro" id="IPR000682">
    <property type="entry name" value="PCMT"/>
</dbReference>
<evidence type="ECO:0000313" key="12">
    <source>
        <dbReference type="EMBL" id="RJT30402.1"/>
    </source>
</evidence>
<dbReference type="Gene3D" id="3.40.50.150">
    <property type="entry name" value="Vaccinia Virus protein VP39"/>
    <property type="match status" value="1"/>
</dbReference>
<keyword evidence="6 12" id="KW-0489">Methyltransferase</keyword>
<comment type="caution">
    <text evidence="12">The sequence shown here is derived from an EMBL/GenBank/DDBJ whole genome shotgun (WGS) entry which is preliminary data.</text>
</comment>
<accession>A0A3A5K6S6</accession>
<evidence type="ECO:0000256" key="7">
    <source>
        <dbReference type="ARBA" id="ARBA00022679"/>
    </source>
</evidence>
<dbReference type="EC" id="2.1.1.77" evidence="3"/>
<protein>
    <recommendedName>
        <fullName evidence="4">Protein-L-isoaspartate O-methyltransferase</fullName>
        <ecNumber evidence="3">2.1.1.77</ecNumber>
    </recommendedName>
    <alternativeName>
        <fullName evidence="11">L-isoaspartyl protein carboxyl methyltransferase</fullName>
    </alternativeName>
    <alternativeName>
        <fullName evidence="9">Protein L-isoaspartyl methyltransferase</fullName>
    </alternativeName>
    <alternativeName>
        <fullName evidence="10">Protein-beta-aspartate methyltransferase</fullName>
    </alternativeName>
</protein>
<dbReference type="RefSeq" id="WP_120017839.1">
    <property type="nucleotide sequence ID" value="NZ_QZWZ01000035.1"/>
</dbReference>
<dbReference type="EMBL" id="QZWZ01000035">
    <property type="protein sequence ID" value="RJT30402.1"/>
    <property type="molecule type" value="Genomic_DNA"/>
</dbReference>
<name>A0A3A5K6S6_9HYPH</name>
<evidence type="ECO:0000256" key="2">
    <source>
        <dbReference type="ARBA" id="ARBA00005369"/>
    </source>
</evidence>
<dbReference type="NCBIfam" id="NF001453">
    <property type="entry name" value="PRK00312.1"/>
    <property type="match status" value="1"/>
</dbReference>
<dbReference type="Proteomes" id="UP000272706">
    <property type="component" value="Unassembled WGS sequence"/>
</dbReference>
<sequence>MTLPLDDREGFAAFLLRLRGRGAVPKALIAAFEATPRRGFLSGQFHAIAWSDRMLPIECGEAIEGADLQAAVIAALAIEPGNRVLEIGTGSGYTAAVMSRLAARVVTIDRYKTLTEQARQRFEALAIGNVVARQADGSNGLPNEGPFDRIVAWAAFDSLPRFLLDQLSSGGIVIAPIGPEEGEQVVAKLTKVGSRFEREDIGIVRLQPIMRSVAAVI</sequence>
<reference evidence="12 13" key="1">
    <citation type="submission" date="2018-09" db="EMBL/GenBank/DDBJ databases">
        <title>Mesorhizobium carmichaelinearum sp. nov. isolated from Carmichaelinea spp. root nodules in New Zealand.</title>
        <authorList>
            <person name="De Meyer S.E."/>
        </authorList>
    </citation>
    <scope>NUCLEOTIDE SEQUENCE [LARGE SCALE GENOMIC DNA]</scope>
    <source>
        <strain evidence="12 13">ICMP19557</strain>
    </source>
</reference>
<evidence type="ECO:0000256" key="6">
    <source>
        <dbReference type="ARBA" id="ARBA00022603"/>
    </source>
</evidence>
<evidence type="ECO:0000256" key="5">
    <source>
        <dbReference type="ARBA" id="ARBA00022490"/>
    </source>
</evidence>
<dbReference type="AlphaFoldDB" id="A0A3A5K6S6"/>
<evidence type="ECO:0000256" key="8">
    <source>
        <dbReference type="ARBA" id="ARBA00022691"/>
    </source>
</evidence>
<keyword evidence="7 12" id="KW-0808">Transferase</keyword>
<dbReference type="SUPFAM" id="SSF53335">
    <property type="entry name" value="S-adenosyl-L-methionine-dependent methyltransferases"/>
    <property type="match status" value="1"/>
</dbReference>
<dbReference type="PROSITE" id="PS01279">
    <property type="entry name" value="PCMT"/>
    <property type="match status" value="1"/>
</dbReference>
<keyword evidence="5" id="KW-0963">Cytoplasm</keyword>
<dbReference type="OrthoDB" id="9810066at2"/>
<comment type="subcellular location">
    <subcellularLocation>
        <location evidence="1">Cytoplasm</location>
    </subcellularLocation>
</comment>
<keyword evidence="13" id="KW-1185">Reference proteome</keyword>
<dbReference type="CDD" id="cd02440">
    <property type="entry name" value="AdoMet_MTases"/>
    <property type="match status" value="1"/>
</dbReference>
<dbReference type="Pfam" id="PF01135">
    <property type="entry name" value="PCMT"/>
    <property type="match status" value="1"/>
</dbReference>
<evidence type="ECO:0000256" key="10">
    <source>
        <dbReference type="ARBA" id="ARBA00031323"/>
    </source>
</evidence>
<evidence type="ECO:0000256" key="9">
    <source>
        <dbReference type="ARBA" id="ARBA00030757"/>
    </source>
</evidence>